<reference evidence="1" key="1">
    <citation type="submission" date="2014-11" db="EMBL/GenBank/DDBJ databases">
        <authorList>
            <person name="Amaro Gonzalez C."/>
        </authorList>
    </citation>
    <scope>NUCLEOTIDE SEQUENCE</scope>
</reference>
<organism evidence="1">
    <name type="scientific">Anguilla anguilla</name>
    <name type="common">European freshwater eel</name>
    <name type="synonym">Muraena anguilla</name>
    <dbReference type="NCBI Taxonomy" id="7936"/>
    <lineage>
        <taxon>Eukaryota</taxon>
        <taxon>Metazoa</taxon>
        <taxon>Chordata</taxon>
        <taxon>Craniata</taxon>
        <taxon>Vertebrata</taxon>
        <taxon>Euteleostomi</taxon>
        <taxon>Actinopterygii</taxon>
        <taxon>Neopterygii</taxon>
        <taxon>Teleostei</taxon>
        <taxon>Anguilliformes</taxon>
        <taxon>Anguillidae</taxon>
        <taxon>Anguilla</taxon>
    </lineage>
</organism>
<accession>A0A0E9QWT5</accession>
<dbReference type="AlphaFoldDB" id="A0A0E9QWT5"/>
<sequence>MVAMEPIFPWTIMTCSGEMTTGRPA</sequence>
<proteinExistence type="predicted"/>
<protein>
    <submittedName>
        <fullName evidence="1">Uncharacterized protein</fullName>
    </submittedName>
</protein>
<reference evidence="1" key="2">
    <citation type="journal article" date="2015" name="Fish Shellfish Immunol.">
        <title>Early steps in the European eel (Anguilla anguilla)-Vibrio vulnificus interaction in the gills: Role of the RtxA13 toxin.</title>
        <authorList>
            <person name="Callol A."/>
            <person name="Pajuelo D."/>
            <person name="Ebbesson L."/>
            <person name="Teles M."/>
            <person name="MacKenzie S."/>
            <person name="Amaro C."/>
        </authorList>
    </citation>
    <scope>NUCLEOTIDE SEQUENCE</scope>
</reference>
<evidence type="ECO:0000313" key="1">
    <source>
        <dbReference type="EMBL" id="JAH21401.1"/>
    </source>
</evidence>
<dbReference type="EMBL" id="GBXM01087176">
    <property type="protein sequence ID" value="JAH21401.1"/>
    <property type="molecule type" value="Transcribed_RNA"/>
</dbReference>
<name>A0A0E9QWT5_ANGAN</name>